<evidence type="ECO:0000256" key="1">
    <source>
        <dbReference type="SAM" id="MobiDB-lite"/>
    </source>
</evidence>
<comment type="caution">
    <text evidence="2">The sequence shown here is derived from an EMBL/GenBank/DDBJ whole genome shotgun (WGS) entry which is preliminary data.</text>
</comment>
<dbReference type="AlphaFoldDB" id="A0AAN6IRA2"/>
<reference evidence="2" key="1">
    <citation type="submission" date="2023-01" db="EMBL/GenBank/DDBJ databases">
        <title>Exophiala dermititidis isolated from Cystic Fibrosis Patient.</title>
        <authorList>
            <person name="Kurbessoian T."/>
            <person name="Crocker A."/>
            <person name="Murante D."/>
            <person name="Hogan D.A."/>
            <person name="Stajich J.E."/>
        </authorList>
    </citation>
    <scope>NUCLEOTIDE SEQUENCE</scope>
    <source>
        <strain evidence="2">Ex8</strain>
    </source>
</reference>
<feature type="compositionally biased region" description="Low complexity" evidence="1">
    <location>
        <begin position="26"/>
        <end position="45"/>
    </location>
</feature>
<proteinExistence type="predicted"/>
<dbReference type="EMBL" id="JAJGCB010000024">
    <property type="protein sequence ID" value="KAJ8987538.1"/>
    <property type="molecule type" value="Genomic_DNA"/>
</dbReference>
<accession>A0AAN6IRA2</accession>
<dbReference type="Proteomes" id="UP001161757">
    <property type="component" value="Unassembled WGS sequence"/>
</dbReference>
<organism evidence="2 3">
    <name type="scientific">Exophiala dermatitidis</name>
    <name type="common">Black yeast-like fungus</name>
    <name type="synonym">Wangiella dermatitidis</name>
    <dbReference type="NCBI Taxonomy" id="5970"/>
    <lineage>
        <taxon>Eukaryota</taxon>
        <taxon>Fungi</taxon>
        <taxon>Dikarya</taxon>
        <taxon>Ascomycota</taxon>
        <taxon>Pezizomycotina</taxon>
        <taxon>Eurotiomycetes</taxon>
        <taxon>Chaetothyriomycetidae</taxon>
        <taxon>Chaetothyriales</taxon>
        <taxon>Herpotrichiellaceae</taxon>
        <taxon>Exophiala</taxon>
    </lineage>
</organism>
<protein>
    <submittedName>
        <fullName evidence="2">Uncharacterized protein</fullName>
    </submittedName>
</protein>
<name>A0AAN6IRA2_EXODE</name>
<feature type="region of interest" description="Disordered" evidence="1">
    <location>
        <begin position="1"/>
        <end position="45"/>
    </location>
</feature>
<gene>
    <name evidence="2" type="ORF">HRR80_008437</name>
</gene>
<evidence type="ECO:0000313" key="3">
    <source>
        <dbReference type="Proteomes" id="UP001161757"/>
    </source>
</evidence>
<sequence>MSSSQRFYADYEKSIQGTNERSKPKSTNTSATSSAASSRTSSAVSLEPSAPVAEWCHQLHQIQNRQYEWCQGCYPKVSTLKVPSQKILRQQRTNHEPGHAYQ</sequence>
<evidence type="ECO:0000313" key="2">
    <source>
        <dbReference type="EMBL" id="KAJ8987538.1"/>
    </source>
</evidence>